<dbReference type="InterPro" id="IPR011600">
    <property type="entry name" value="Pept_C14_caspase"/>
</dbReference>
<dbReference type="SMART" id="SM00115">
    <property type="entry name" value="CASc"/>
    <property type="match status" value="1"/>
</dbReference>
<evidence type="ECO:0000256" key="5">
    <source>
        <dbReference type="ARBA" id="ARBA00022807"/>
    </source>
</evidence>
<dbReference type="Ensembl" id="ENSCPOT00000037565.1">
    <property type="protein sequence ID" value="ENSCPOP00000025581.1"/>
    <property type="gene ID" value="ENSCPOG00000035596.1"/>
</dbReference>
<dbReference type="GO" id="GO:0072557">
    <property type="term" value="C:IPAF inflammasome complex"/>
    <property type="evidence" value="ECO:0007669"/>
    <property type="project" value="TreeGrafter"/>
</dbReference>
<dbReference type="GO" id="GO:0006508">
    <property type="term" value="P:proteolysis"/>
    <property type="evidence" value="ECO:0007669"/>
    <property type="project" value="UniProtKB-KW"/>
</dbReference>
<dbReference type="GO" id="GO:0097169">
    <property type="term" value="C:AIM2 inflammasome complex"/>
    <property type="evidence" value="ECO:0007669"/>
    <property type="project" value="TreeGrafter"/>
</dbReference>
<keyword evidence="4" id="KW-0378">Hydrolase</keyword>
<evidence type="ECO:0000256" key="3">
    <source>
        <dbReference type="ARBA" id="ARBA00022670"/>
    </source>
</evidence>
<organism evidence="11 12">
    <name type="scientific">Cavia porcellus</name>
    <name type="common">Guinea pig</name>
    <dbReference type="NCBI Taxonomy" id="10141"/>
    <lineage>
        <taxon>Eukaryota</taxon>
        <taxon>Metazoa</taxon>
        <taxon>Chordata</taxon>
        <taxon>Craniata</taxon>
        <taxon>Vertebrata</taxon>
        <taxon>Euteleostomi</taxon>
        <taxon>Mammalia</taxon>
        <taxon>Eutheria</taxon>
        <taxon>Euarchontoglires</taxon>
        <taxon>Glires</taxon>
        <taxon>Rodentia</taxon>
        <taxon>Hystricomorpha</taxon>
        <taxon>Caviidae</taxon>
        <taxon>Cavia</taxon>
    </lineage>
</organism>
<keyword evidence="12" id="KW-1185">Reference proteome</keyword>
<dbReference type="PROSITE" id="PS01121">
    <property type="entry name" value="CASPASE_HIS"/>
    <property type="match status" value="1"/>
</dbReference>
<dbReference type="GeneTree" id="ENSGT00940000162555"/>
<keyword evidence="6" id="KW-0865">Zymogen</keyword>
<dbReference type="GO" id="GO:0072559">
    <property type="term" value="C:NLRP3 inflammasome complex"/>
    <property type="evidence" value="ECO:0007669"/>
    <property type="project" value="TreeGrafter"/>
</dbReference>
<evidence type="ECO:0000259" key="10">
    <source>
        <dbReference type="PROSITE" id="PS50208"/>
    </source>
</evidence>
<evidence type="ECO:0000256" key="6">
    <source>
        <dbReference type="ARBA" id="ARBA00023145"/>
    </source>
</evidence>
<dbReference type="GO" id="GO:0012501">
    <property type="term" value="P:programmed cell death"/>
    <property type="evidence" value="ECO:0007669"/>
    <property type="project" value="UniProtKB-ARBA"/>
</dbReference>
<dbReference type="InterPro" id="IPR029030">
    <property type="entry name" value="Caspase-like_dom_sf"/>
</dbReference>
<comment type="similarity">
    <text evidence="1 8">Belongs to the peptidase C14A family.</text>
</comment>
<dbReference type="InterPro" id="IPR016129">
    <property type="entry name" value="Caspase_his_AS"/>
</dbReference>
<dbReference type="GO" id="GO:0042981">
    <property type="term" value="P:regulation of apoptotic process"/>
    <property type="evidence" value="ECO:0007669"/>
    <property type="project" value="InterPro"/>
</dbReference>
<evidence type="ECO:0000259" key="9">
    <source>
        <dbReference type="PROSITE" id="PS50207"/>
    </source>
</evidence>
<dbReference type="EMBL" id="AAKN02024443">
    <property type="status" value="NOT_ANNOTATED_CDS"/>
    <property type="molecule type" value="Genomic_DNA"/>
</dbReference>
<name>A0A286XJJ4_CAVPO</name>
<dbReference type="Gene3D" id="3.40.50.1460">
    <property type="match status" value="1"/>
</dbReference>
<feature type="active site" evidence="7">
    <location>
        <position position="215"/>
    </location>
</feature>
<keyword evidence="3" id="KW-0645">Protease</keyword>
<dbReference type="Bgee" id="ENSCPOG00000035596">
    <property type="expression patterns" value="Expressed in liver and 1 other cell type or tissue"/>
</dbReference>
<dbReference type="InterPro" id="IPR015917">
    <property type="entry name" value="Pept_C14A"/>
</dbReference>
<dbReference type="PROSITE" id="PS50208">
    <property type="entry name" value="CASPASE_P20"/>
    <property type="match status" value="1"/>
</dbReference>
<dbReference type="VEuPathDB" id="HostDB:ENSCPOG00000035596"/>
<evidence type="ECO:0000256" key="7">
    <source>
        <dbReference type="PIRSR" id="PIRSR038001-1"/>
    </source>
</evidence>
<dbReference type="AlphaFoldDB" id="A0A286XJJ4"/>
<dbReference type="InterPro" id="IPR033139">
    <property type="entry name" value="Caspase_cys_AS"/>
</dbReference>
<accession>A0A286XJJ4</accession>
<reference evidence="12" key="1">
    <citation type="journal article" date="2011" name="Nature">
        <title>A high-resolution map of human evolutionary constraint using 29 mammals.</title>
        <authorList>
            <person name="Lindblad-Toh K."/>
            <person name="Garber M."/>
            <person name="Zuk O."/>
            <person name="Lin M.F."/>
            <person name="Parker B.J."/>
            <person name="Washietl S."/>
            <person name="Kheradpour P."/>
            <person name="Ernst J."/>
            <person name="Jordan G."/>
            <person name="Mauceli E."/>
            <person name="Ward L.D."/>
            <person name="Lowe C.B."/>
            <person name="Holloway A.K."/>
            <person name="Clamp M."/>
            <person name="Gnerre S."/>
            <person name="Alfoldi J."/>
            <person name="Beal K."/>
            <person name="Chang J."/>
            <person name="Clawson H."/>
            <person name="Cuff J."/>
            <person name="Di Palma F."/>
            <person name="Fitzgerald S."/>
            <person name="Flicek P."/>
            <person name="Guttman M."/>
            <person name="Hubisz M.J."/>
            <person name="Jaffe D.B."/>
            <person name="Jungreis I."/>
            <person name="Kent W.J."/>
            <person name="Kostka D."/>
            <person name="Lara M."/>
            <person name="Martins A.L."/>
            <person name="Massingham T."/>
            <person name="Moltke I."/>
            <person name="Raney B.J."/>
            <person name="Rasmussen M.D."/>
            <person name="Robinson J."/>
            <person name="Stark A."/>
            <person name="Vilella A.J."/>
            <person name="Wen J."/>
            <person name="Xie X."/>
            <person name="Zody M.C."/>
            <person name="Baldwin J."/>
            <person name="Bloom T."/>
            <person name="Chin C.W."/>
            <person name="Heiman D."/>
            <person name="Nicol R."/>
            <person name="Nusbaum C."/>
            <person name="Young S."/>
            <person name="Wilkinson J."/>
            <person name="Worley K.C."/>
            <person name="Kovar C.L."/>
            <person name="Muzny D.M."/>
            <person name="Gibbs R.A."/>
            <person name="Cree A."/>
            <person name="Dihn H.H."/>
            <person name="Fowler G."/>
            <person name="Jhangiani S."/>
            <person name="Joshi V."/>
            <person name="Lee S."/>
            <person name="Lewis L.R."/>
            <person name="Nazareth L.V."/>
            <person name="Okwuonu G."/>
            <person name="Santibanez J."/>
            <person name="Warren W.C."/>
            <person name="Mardis E.R."/>
            <person name="Weinstock G.M."/>
            <person name="Wilson R.K."/>
            <person name="Delehaunty K."/>
            <person name="Dooling D."/>
            <person name="Fronik C."/>
            <person name="Fulton L."/>
            <person name="Fulton B."/>
            <person name="Graves T."/>
            <person name="Minx P."/>
            <person name="Sodergren E."/>
            <person name="Birney E."/>
            <person name="Margulies E.H."/>
            <person name="Herrero J."/>
            <person name="Green E.D."/>
            <person name="Haussler D."/>
            <person name="Siepel A."/>
            <person name="Goldman N."/>
            <person name="Pollard K.S."/>
            <person name="Pedersen J.S."/>
            <person name="Lander E.S."/>
            <person name="Kellis M."/>
        </authorList>
    </citation>
    <scope>NUCLEOTIDE SEQUENCE [LARGE SCALE GENOMIC DNA]</scope>
    <source>
        <strain evidence="12">2N</strain>
    </source>
</reference>
<dbReference type="FunFam" id="3.30.70.1470:FF:000003">
    <property type="entry name" value="Caspase-1"/>
    <property type="match status" value="1"/>
</dbReference>
<evidence type="ECO:0000256" key="1">
    <source>
        <dbReference type="ARBA" id="ARBA00010134"/>
    </source>
</evidence>
<dbReference type="EMBL" id="AAKN02024444">
    <property type="status" value="NOT_ANNOTATED_CDS"/>
    <property type="molecule type" value="Genomic_DNA"/>
</dbReference>
<dbReference type="PRINTS" id="PR00376">
    <property type="entry name" value="IL1BCENZYME"/>
</dbReference>
<dbReference type="PANTHER" id="PTHR47901:SF6">
    <property type="entry name" value="CASPASE-12"/>
    <property type="match status" value="1"/>
</dbReference>
<dbReference type="Pfam" id="PF00619">
    <property type="entry name" value="CARD"/>
    <property type="match status" value="1"/>
</dbReference>
<dbReference type="GO" id="GO:0004197">
    <property type="term" value="F:cysteine-type endopeptidase activity"/>
    <property type="evidence" value="ECO:0007669"/>
    <property type="project" value="InterPro"/>
</dbReference>
<dbReference type="InterPro" id="IPR002138">
    <property type="entry name" value="Pept_C14_p10"/>
</dbReference>
<keyword evidence="5" id="KW-0788">Thiol protease</keyword>
<reference evidence="11" key="3">
    <citation type="submission" date="2025-09" db="UniProtKB">
        <authorList>
            <consortium name="Ensembl"/>
        </authorList>
    </citation>
    <scope>IDENTIFICATION</scope>
    <source>
        <strain evidence="11">2N</strain>
    </source>
</reference>
<dbReference type="GO" id="GO:0050727">
    <property type="term" value="P:regulation of inflammatory response"/>
    <property type="evidence" value="ECO:0007669"/>
    <property type="project" value="TreeGrafter"/>
</dbReference>
<dbReference type="Proteomes" id="UP000005447">
    <property type="component" value="Unassembled WGS sequence"/>
</dbReference>
<dbReference type="Pfam" id="PF00656">
    <property type="entry name" value="Peptidase_C14"/>
    <property type="match status" value="1"/>
</dbReference>
<evidence type="ECO:0000313" key="11">
    <source>
        <dbReference type="Ensembl" id="ENSCPOP00000025581.1"/>
    </source>
</evidence>
<protein>
    <submittedName>
        <fullName evidence="11">Caspase 12/pseudo</fullName>
    </submittedName>
</protein>
<dbReference type="InterPro" id="IPR001309">
    <property type="entry name" value="Pept_C14_p20"/>
</dbReference>
<keyword evidence="2" id="KW-0597">Phosphoprotein</keyword>
<evidence type="ECO:0000256" key="8">
    <source>
        <dbReference type="RuleBase" id="RU003971"/>
    </source>
</evidence>
<feature type="active site" evidence="7">
    <location>
        <position position="167"/>
    </location>
</feature>
<dbReference type="PANTHER" id="PTHR47901">
    <property type="entry name" value="CASPASE RECRUITMENT DOMAIN-CONTAINING PROTEIN 18"/>
    <property type="match status" value="1"/>
</dbReference>
<evidence type="ECO:0000256" key="4">
    <source>
        <dbReference type="ARBA" id="ARBA00022801"/>
    </source>
</evidence>
<dbReference type="PROSITE" id="PS50207">
    <property type="entry name" value="CASPASE_P10"/>
    <property type="match status" value="1"/>
</dbReference>
<proteinExistence type="inferred from homology"/>
<dbReference type="PIRSF" id="PIRSF038001">
    <property type="entry name" value="Caspase_ICE"/>
    <property type="match status" value="1"/>
</dbReference>
<dbReference type="InterPro" id="IPR001315">
    <property type="entry name" value="CARD"/>
</dbReference>
<evidence type="ECO:0000313" key="12">
    <source>
        <dbReference type="Proteomes" id="UP000005447"/>
    </source>
</evidence>
<dbReference type="FunFam" id="3.40.50.1460:FF:000007">
    <property type="entry name" value="Caspase-1"/>
    <property type="match status" value="1"/>
</dbReference>
<dbReference type="PROSITE" id="PS01122">
    <property type="entry name" value="CASPASE_CYS"/>
    <property type="match status" value="1"/>
</dbReference>
<gene>
    <name evidence="11" type="primary">CASP12</name>
</gene>
<evidence type="ECO:0000256" key="2">
    <source>
        <dbReference type="ARBA" id="ARBA00022553"/>
    </source>
</evidence>
<dbReference type="InterPro" id="IPR002398">
    <property type="entry name" value="Pept_C14"/>
</dbReference>
<sequence length="339" mass="39004">MAAKTYDEEHLDNVKSVVKNLFDEIFDDFRKQVLNKKEINKIKKDVNCIVNNAGNLVGEIVDKTQKTGKLFANHFSHSKTQLSLTSEDESKESRIEEITASAEALAVSPADPQEIHGAQFGDTLKPCPCDHFHKLKTEKEMETELRQFADHQDHRTSDSTFLVFMSHGILDGICGTKHCDDKPDVLHDDTIFTIFNNHNCKNLRDKPKIIIMQACRGRGDGIFWVTTDRGEAMADTHVYSLQYHGCYGRRDAITRSHIEKDFIAFKSSTPHNVSWILETTGSLFISQLIYFIKEYCWSHHLEEIFRMVQRSFETPTVLTQMPTIERVSMTRYFYLFPGN</sequence>
<feature type="domain" description="Caspase family p20" evidence="10">
    <location>
        <begin position="137"/>
        <end position="219"/>
    </location>
</feature>
<feature type="domain" description="Caspase family p10" evidence="9">
    <location>
        <begin position="252"/>
        <end position="337"/>
    </location>
</feature>
<dbReference type="SUPFAM" id="SSF52129">
    <property type="entry name" value="Caspase-like"/>
    <property type="match status" value="1"/>
</dbReference>
<reference evidence="11" key="2">
    <citation type="submission" date="2025-08" db="UniProtKB">
        <authorList>
            <consortium name="Ensembl"/>
        </authorList>
    </citation>
    <scope>IDENTIFICATION</scope>
    <source>
        <strain evidence="11">2N</strain>
    </source>
</reference>